<dbReference type="PANTHER" id="PTHR30543">
    <property type="entry name" value="CHROMATE REDUCTASE"/>
    <property type="match status" value="1"/>
</dbReference>
<dbReference type="InterPro" id="IPR050712">
    <property type="entry name" value="NAD(P)H-dep_reductase"/>
</dbReference>
<dbReference type="InterPro" id="IPR005025">
    <property type="entry name" value="FMN_Rdtase-like_dom"/>
</dbReference>
<dbReference type="EMBL" id="QCYY01002445">
    <property type="protein sequence ID" value="ROT70276.1"/>
    <property type="molecule type" value="Genomic_DNA"/>
</dbReference>
<dbReference type="SUPFAM" id="SSF52218">
    <property type="entry name" value="Flavoproteins"/>
    <property type="match status" value="1"/>
</dbReference>
<protein>
    <recommendedName>
        <fullName evidence="1">NADPH-dependent FMN reductase-like domain-containing protein</fullName>
    </recommendedName>
</protein>
<dbReference type="GO" id="GO:0005829">
    <property type="term" value="C:cytosol"/>
    <property type="evidence" value="ECO:0007669"/>
    <property type="project" value="TreeGrafter"/>
</dbReference>
<accession>A0A423T1D2</accession>
<proteinExistence type="predicted"/>
<sequence>MSLRLLVFLGSTREGRMGENVAKCVINMLREKEHQADLVDPLMMQDGHIHQPLHFMKNQDEAPEWMKTTHASIQAANGFVIVTPEYNSTLPPALTSIMDHFPPASYRHKPCAIVTYSMGSFGGIRSAAAARPLLSELGMVSTPSVCVIPQVMGKFDSEGVCSDERIQKNLAKVVSEIQWYAEAIEEKKKVSGVPS</sequence>
<dbReference type="OrthoDB" id="68575at2759"/>
<gene>
    <name evidence="2" type="ORF">C7M84_011431</name>
</gene>
<evidence type="ECO:0000313" key="2">
    <source>
        <dbReference type="EMBL" id="ROT70276.1"/>
    </source>
</evidence>
<dbReference type="AlphaFoldDB" id="A0A423T1D2"/>
<keyword evidence="3" id="KW-1185">Reference proteome</keyword>
<reference evidence="2 3" key="1">
    <citation type="submission" date="2018-04" db="EMBL/GenBank/DDBJ databases">
        <authorList>
            <person name="Zhang X."/>
            <person name="Yuan J."/>
            <person name="Li F."/>
            <person name="Xiang J."/>
        </authorList>
    </citation>
    <scope>NUCLEOTIDE SEQUENCE [LARGE SCALE GENOMIC DNA]</scope>
    <source>
        <tissue evidence="2">Muscle</tissue>
    </source>
</reference>
<dbReference type="Gene3D" id="3.40.50.360">
    <property type="match status" value="1"/>
</dbReference>
<dbReference type="PANTHER" id="PTHR30543:SF21">
    <property type="entry name" value="NAD(P)H-DEPENDENT FMN REDUCTASE LOT6"/>
    <property type="match status" value="1"/>
</dbReference>
<dbReference type="GO" id="GO:0016491">
    <property type="term" value="F:oxidoreductase activity"/>
    <property type="evidence" value="ECO:0007669"/>
    <property type="project" value="InterPro"/>
</dbReference>
<evidence type="ECO:0000313" key="3">
    <source>
        <dbReference type="Proteomes" id="UP000283509"/>
    </source>
</evidence>
<dbReference type="STRING" id="6689.A0A423T1D2"/>
<evidence type="ECO:0000259" key="1">
    <source>
        <dbReference type="Pfam" id="PF03358"/>
    </source>
</evidence>
<reference evidence="2 3" key="2">
    <citation type="submission" date="2019-01" db="EMBL/GenBank/DDBJ databases">
        <title>The decoding of complex shrimp genome reveals the adaptation for benthos swimmer, frequently molting mechanism and breeding impact on genome.</title>
        <authorList>
            <person name="Sun Y."/>
            <person name="Gao Y."/>
            <person name="Yu Y."/>
        </authorList>
    </citation>
    <scope>NUCLEOTIDE SEQUENCE [LARGE SCALE GENOMIC DNA]</scope>
    <source>
        <tissue evidence="2">Muscle</tissue>
    </source>
</reference>
<name>A0A423T1D2_PENVA</name>
<dbReference type="Pfam" id="PF03358">
    <property type="entry name" value="FMN_red"/>
    <property type="match status" value="1"/>
</dbReference>
<dbReference type="Proteomes" id="UP000283509">
    <property type="component" value="Unassembled WGS sequence"/>
</dbReference>
<comment type="caution">
    <text evidence="2">The sequence shown here is derived from an EMBL/GenBank/DDBJ whole genome shotgun (WGS) entry which is preliminary data.</text>
</comment>
<organism evidence="2 3">
    <name type="scientific">Penaeus vannamei</name>
    <name type="common">Whiteleg shrimp</name>
    <name type="synonym">Litopenaeus vannamei</name>
    <dbReference type="NCBI Taxonomy" id="6689"/>
    <lineage>
        <taxon>Eukaryota</taxon>
        <taxon>Metazoa</taxon>
        <taxon>Ecdysozoa</taxon>
        <taxon>Arthropoda</taxon>
        <taxon>Crustacea</taxon>
        <taxon>Multicrustacea</taxon>
        <taxon>Malacostraca</taxon>
        <taxon>Eumalacostraca</taxon>
        <taxon>Eucarida</taxon>
        <taxon>Decapoda</taxon>
        <taxon>Dendrobranchiata</taxon>
        <taxon>Penaeoidea</taxon>
        <taxon>Penaeidae</taxon>
        <taxon>Penaeus</taxon>
    </lineage>
</organism>
<feature type="domain" description="NADPH-dependent FMN reductase-like" evidence="1">
    <location>
        <begin position="4"/>
        <end position="148"/>
    </location>
</feature>
<dbReference type="GO" id="GO:0010181">
    <property type="term" value="F:FMN binding"/>
    <property type="evidence" value="ECO:0007669"/>
    <property type="project" value="TreeGrafter"/>
</dbReference>
<dbReference type="InterPro" id="IPR029039">
    <property type="entry name" value="Flavoprotein-like_sf"/>
</dbReference>